<dbReference type="SUPFAM" id="SSF52141">
    <property type="entry name" value="Uracil-DNA glycosylase-like"/>
    <property type="match status" value="1"/>
</dbReference>
<dbReference type="InterPro" id="IPR036895">
    <property type="entry name" value="Uracil-DNA_glycosylase-like_sf"/>
</dbReference>
<proteinExistence type="predicted"/>
<dbReference type="EMBL" id="JBHTMP010000064">
    <property type="protein sequence ID" value="MFD1325029.1"/>
    <property type="molecule type" value="Genomic_DNA"/>
</dbReference>
<reference evidence="2" key="1">
    <citation type="journal article" date="2019" name="Int. J. Syst. Evol. Microbiol.">
        <title>The Global Catalogue of Microorganisms (GCM) 10K type strain sequencing project: providing services to taxonomists for standard genome sequencing and annotation.</title>
        <authorList>
            <consortium name="The Broad Institute Genomics Platform"/>
            <consortium name="The Broad Institute Genome Sequencing Center for Infectious Disease"/>
            <person name="Wu L."/>
            <person name="Ma J."/>
        </authorList>
    </citation>
    <scope>NUCLEOTIDE SEQUENCE [LARGE SCALE GENOMIC DNA]</scope>
    <source>
        <strain evidence="2">JCM 31037</strain>
    </source>
</reference>
<gene>
    <name evidence="1" type="ORF">ACFQ4H_28485</name>
</gene>
<evidence type="ECO:0000313" key="2">
    <source>
        <dbReference type="Proteomes" id="UP001597260"/>
    </source>
</evidence>
<dbReference type="Proteomes" id="UP001597260">
    <property type="component" value="Unassembled WGS sequence"/>
</dbReference>
<accession>A0ABW3YKU2</accession>
<dbReference type="Gene3D" id="3.40.470.10">
    <property type="entry name" value="Uracil-DNA glycosylase-like domain"/>
    <property type="match status" value="1"/>
</dbReference>
<dbReference type="RefSeq" id="WP_377576633.1">
    <property type="nucleotide sequence ID" value="NZ_JBHTMP010000064.1"/>
</dbReference>
<organism evidence="1 2">
    <name type="scientific">Micromonospora sonneratiae</name>
    <dbReference type="NCBI Taxonomy" id="1184706"/>
    <lineage>
        <taxon>Bacteria</taxon>
        <taxon>Bacillati</taxon>
        <taxon>Actinomycetota</taxon>
        <taxon>Actinomycetes</taxon>
        <taxon>Micromonosporales</taxon>
        <taxon>Micromonosporaceae</taxon>
        <taxon>Micromonospora</taxon>
    </lineage>
</organism>
<evidence type="ECO:0000313" key="1">
    <source>
        <dbReference type="EMBL" id="MFD1325029.1"/>
    </source>
</evidence>
<name>A0ABW3YKU2_9ACTN</name>
<protein>
    <recommendedName>
        <fullName evidence="3">Uracil-DNA glycosylase</fullName>
    </recommendedName>
</protein>
<sequence length="212" mass="23551">MDLTNRPRGNRDAETVKAKLARLGEPHIAPITRLVEEIRALAGRPELPYVDPTFGGVNAEVLFLFDTPTRAAATSGMLSLDNDDAIAANVWEFSRASGLDRQRCVHWTAVPWSVDHGRGSRKVERPDVESALPWLARFIDLLPQLKLVVTAGEIARLALSLYLLREDARLIPWLAVAPPNTRLRSTSPLLWNDIPRAFDVAARITALERGHL</sequence>
<keyword evidence="2" id="KW-1185">Reference proteome</keyword>
<comment type="caution">
    <text evidence="1">The sequence shown here is derived from an EMBL/GenBank/DDBJ whole genome shotgun (WGS) entry which is preliminary data.</text>
</comment>
<evidence type="ECO:0008006" key="3">
    <source>
        <dbReference type="Google" id="ProtNLM"/>
    </source>
</evidence>